<dbReference type="AlphaFoldDB" id="M0MLC5"/>
<evidence type="ECO:0000256" key="3">
    <source>
        <dbReference type="ARBA" id="ARBA00022475"/>
    </source>
</evidence>
<comment type="subcellular location">
    <subcellularLocation>
        <location evidence="1">Cell membrane</location>
        <topology evidence="1">Multi-pass membrane protein</topology>
    </subcellularLocation>
</comment>
<feature type="transmembrane region" description="Helical" evidence="8">
    <location>
        <begin position="192"/>
        <end position="215"/>
    </location>
</feature>
<dbReference type="PATRIC" id="fig|1227455.4.peg.1170"/>
<dbReference type="InterPro" id="IPR010290">
    <property type="entry name" value="TM_effector"/>
</dbReference>
<feature type="region of interest" description="Disordered" evidence="7">
    <location>
        <begin position="1"/>
        <end position="24"/>
    </location>
</feature>
<reference evidence="9 10" key="1">
    <citation type="journal article" date="2014" name="PLoS Genet.">
        <title>Phylogenetically driven sequencing of extremely halophilic archaea reveals strategies for static and dynamic osmo-response.</title>
        <authorList>
            <person name="Becker E.A."/>
            <person name="Seitzer P.M."/>
            <person name="Tritt A."/>
            <person name="Larsen D."/>
            <person name="Krusor M."/>
            <person name="Yao A.I."/>
            <person name="Wu D."/>
            <person name="Madern D."/>
            <person name="Eisen J.A."/>
            <person name="Darling A.E."/>
            <person name="Facciotti M.T."/>
        </authorList>
    </citation>
    <scope>NUCLEOTIDE SEQUENCE [LARGE SCALE GENOMIC DNA]</scope>
    <source>
        <strain evidence="9 10">DSM 5350</strain>
    </source>
</reference>
<feature type="transmembrane region" description="Helical" evidence="8">
    <location>
        <begin position="436"/>
        <end position="453"/>
    </location>
</feature>
<dbReference type="InParanoid" id="M0MLC5"/>
<evidence type="ECO:0000256" key="1">
    <source>
        <dbReference type="ARBA" id="ARBA00004651"/>
    </source>
</evidence>
<accession>M0MLC5</accession>
<dbReference type="EMBL" id="AOMD01000015">
    <property type="protein sequence ID" value="EMA46183.1"/>
    <property type="molecule type" value="Genomic_DNA"/>
</dbReference>
<keyword evidence="2" id="KW-0813">Transport</keyword>
<evidence type="ECO:0000313" key="10">
    <source>
        <dbReference type="Proteomes" id="UP000011669"/>
    </source>
</evidence>
<protein>
    <submittedName>
        <fullName evidence="9">Macrolide-efflux protein / Permease</fullName>
    </submittedName>
</protein>
<feature type="transmembrane region" description="Helical" evidence="8">
    <location>
        <begin position="151"/>
        <end position="171"/>
    </location>
</feature>
<dbReference type="GO" id="GO:0005886">
    <property type="term" value="C:plasma membrane"/>
    <property type="evidence" value="ECO:0007669"/>
    <property type="project" value="UniProtKB-SubCell"/>
</dbReference>
<evidence type="ECO:0000313" key="9">
    <source>
        <dbReference type="EMBL" id="EMA46183.1"/>
    </source>
</evidence>
<feature type="transmembrane region" description="Helical" evidence="8">
    <location>
        <begin position="221"/>
        <end position="241"/>
    </location>
</feature>
<dbReference type="Gene3D" id="1.20.1250.20">
    <property type="entry name" value="MFS general substrate transporter like domains"/>
    <property type="match status" value="1"/>
</dbReference>
<dbReference type="PANTHER" id="PTHR23513:SF6">
    <property type="entry name" value="MAJOR FACILITATOR SUPERFAMILY ASSOCIATED DOMAIN-CONTAINING PROTEIN"/>
    <property type="match status" value="1"/>
</dbReference>
<dbReference type="STRING" id="1227455.C449_05742"/>
<feature type="transmembrane region" description="Helical" evidence="8">
    <location>
        <begin position="318"/>
        <end position="337"/>
    </location>
</feature>
<keyword evidence="3" id="KW-1003">Cell membrane</keyword>
<name>M0MLC5_9EURY</name>
<feature type="transmembrane region" description="Helical" evidence="8">
    <location>
        <begin position="95"/>
        <end position="115"/>
    </location>
</feature>
<feature type="transmembrane region" description="Helical" evidence="8">
    <location>
        <begin position="66"/>
        <end position="89"/>
    </location>
</feature>
<feature type="transmembrane region" description="Helical" evidence="8">
    <location>
        <begin position="349"/>
        <end position="380"/>
    </location>
</feature>
<organism evidence="9 10">
    <name type="scientific">Halococcus saccharolyticus DSM 5350</name>
    <dbReference type="NCBI Taxonomy" id="1227455"/>
    <lineage>
        <taxon>Archaea</taxon>
        <taxon>Methanobacteriati</taxon>
        <taxon>Methanobacteriota</taxon>
        <taxon>Stenosarchaea group</taxon>
        <taxon>Halobacteria</taxon>
        <taxon>Halobacteriales</taxon>
        <taxon>Halococcaceae</taxon>
        <taxon>Halococcus</taxon>
    </lineage>
</organism>
<evidence type="ECO:0000256" key="4">
    <source>
        <dbReference type="ARBA" id="ARBA00022692"/>
    </source>
</evidence>
<evidence type="ECO:0000256" key="6">
    <source>
        <dbReference type="ARBA" id="ARBA00023136"/>
    </source>
</evidence>
<sequence>MPALVRPRTDSRNTTEPPAPIPEPLAWEPLARATGVVRSRADVSRGWSPMSALDRMLWRNTDFRRFFAGQFVTNAGDSLYTVAMLWLAFELSGSTLVTGALNAILLLPWLLQVFAGPLVDRLALERVLVGSQVIQGTVVLALPLAAATGHLHVGALFAVAPVLMLASLLMAPMETALLPRIVDDERLPGANAALSIVTLGLDMVFDALGGGFVAVFGPTTLFLVDSATFAVAALLFAGIKIGTATGTDERTEPRNEQAPATVRSVLRSYVSDLRDGVRVLRGTVFVELILTTAVANFTTGVALAILPAFGDGLGGPAVYGLLLGALGIGRLVGSFIGPWFETVPYGRMLLVHGLGACCWLAAVLVSSLALTVVLFGLAWVPVGASSVLSSTLNQRVFPTDLLGRVSATKGTASGATLPLGSLVGGAVAEVLGTTPTMALTAGGFGFTAIYVLLRPRLRRLPAVTAATPADFDVETATEQEDE</sequence>
<dbReference type="PANTHER" id="PTHR23513">
    <property type="entry name" value="INTEGRAL MEMBRANE EFFLUX PROTEIN-RELATED"/>
    <property type="match status" value="1"/>
</dbReference>
<dbReference type="Proteomes" id="UP000011669">
    <property type="component" value="Unassembled WGS sequence"/>
</dbReference>
<evidence type="ECO:0000256" key="8">
    <source>
        <dbReference type="SAM" id="Phobius"/>
    </source>
</evidence>
<comment type="caution">
    <text evidence="9">The sequence shown here is derived from an EMBL/GenBank/DDBJ whole genome shotgun (WGS) entry which is preliminary data.</text>
</comment>
<evidence type="ECO:0000256" key="7">
    <source>
        <dbReference type="SAM" id="MobiDB-lite"/>
    </source>
</evidence>
<dbReference type="SUPFAM" id="SSF103473">
    <property type="entry name" value="MFS general substrate transporter"/>
    <property type="match status" value="1"/>
</dbReference>
<evidence type="ECO:0000256" key="2">
    <source>
        <dbReference type="ARBA" id="ARBA00022448"/>
    </source>
</evidence>
<proteinExistence type="predicted"/>
<feature type="transmembrane region" description="Helical" evidence="8">
    <location>
        <begin position="127"/>
        <end position="145"/>
    </location>
</feature>
<feature type="transmembrane region" description="Helical" evidence="8">
    <location>
        <begin position="284"/>
        <end position="306"/>
    </location>
</feature>
<evidence type="ECO:0000256" key="5">
    <source>
        <dbReference type="ARBA" id="ARBA00022989"/>
    </source>
</evidence>
<dbReference type="Pfam" id="PF05977">
    <property type="entry name" value="MFS_3"/>
    <property type="match status" value="1"/>
</dbReference>
<keyword evidence="6 8" id="KW-0472">Membrane</keyword>
<keyword evidence="4 8" id="KW-0812">Transmembrane</keyword>
<dbReference type="InterPro" id="IPR036259">
    <property type="entry name" value="MFS_trans_sf"/>
</dbReference>
<dbReference type="CDD" id="cd06173">
    <property type="entry name" value="MFS_MefA_like"/>
    <property type="match status" value="1"/>
</dbReference>
<keyword evidence="5 8" id="KW-1133">Transmembrane helix</keyword>
<keyword evidence="10" id="KW-1185">Reference proteome</keyword>
<gene>
    <name evidence="9" type="ORF">C449_05742</name>
</gene>